<evidence type="ECO:0000313" key="2">
    <source>
        <dbReference type="EMBL" id="KAF9670756.1"/>
    </source>
</evidence>
<feature type="region of interest" description="Disordered" evidence="1">
    <location>
        <begin position="77"/>
        <end position="100"/>
    </location>
</feature>
<accession>A0A835JK49</accession>
<dbReference type="InterPro" id="IPR006502">
    <property type="entry name" value="PDDEXK-like"/>
</dbReference>
<evidence type="ECO:0000256" key="1">
    <source>
        <dbReference type="SAM" id="MobiDB-lite"/>
    </source>
</evidence>
<proteinExistence type="predicted"/>
<dbReference type="Proteomes" id="UP000657918">
    <property type="component" value="Unassembled WGS sequence"/>
</dbReference>
<keyword evidence="3" id="KW-1185">Reference proteome</keyword>
<sequence length="331" mass="37636">MKLRQLLLRLTWYTAAGEISLLKLPMRSCHISTDFMAQVIARLPLNYRSFEENVGFSDDPAYFTDIVFGFLEEQEVSPDSSCASGGEYNEEDEDENSPCNVEERKKFWDEQNQLLQATLYRTSSLESKIRQATKDTLKEIDGVGMHCSCGKLVAGACRDCLQREVSIRLQNEGYNCAICKSKWKRSEGIPSGEHSFLEVVSKLSSKKGEMRVVIELNFRAEFEMAKANQEYNHLINRLPEVFVGKADRLKALIKILCSAAKKCMKEKKMHLGPWRKHKYMQSKWIGTCERTTPAPLPGGFSDRTAKPRASMLTYDLLETLPVLHCTAVKVL</sequence>
<dbReference type="EMBL" id="JADGMS010000013">
    <property type="protein sequence ID" value="KAF9670756.1"/>
    <property type="molecule type" value="Genomic_DNA"/>
</dbReference>
<protein>
    <submittedName>
        <fullName evidence="2">Uncharacterized protein</fullName>
    </submittedName>
</protein>
<dbReference type="PANTHER" id="PTHR31579:SF58">
    <property type="entry name" value="PLANT-SPECIFIC DOMAIN TIGR01615 FAMILY PROTEIN"/>
    <property type="match status" value="1"/>
</dbReference>
<dbReference type="PANTHER" id="PTHR31579">
    <property type="entry name" value="OS03G0796600 PROTEIN"/>
    <property type="match status" value="1"/>
</dbReference>
<dbReference type="Pfam" id="PF04720">
    <property type="entry name" value="PDDEXK_6"/>
    <property type="match status" value="1"/>
</dbReference>
<name>A0A835JK49_9ROSI</name>
<evidence type="ECO:0000313" key="3">
    <source>
        <dbReference type="Proteomes" id="UP000657918"/>
    </source>
</evidence>
<organism evidence="2 3">
    <name type="scientific">Salix dunnii</name>
    <dbReference type="NCBI Taxonomy" id="1413687"/>
    <lineage>
        <taxon>Eukaryota</taxon>
        <taxon>Viridiplantae</taxon>
        <taxon>Streptophyta</taxon>
        <taxon>Embryophyta</taxon>
        <taxon>Tracheophyta</taxon>
        <taxon>Spermatophyta</taxon>
        <taxon>Magnoliopsida</taxon>
        <taxon>eudicotyledons</taxon>
        <taxon>Gunneridae</taxon>
        <taxon>Pentapetalae</taxon>
        <taxon>rosids</taxon>
        <taxon>fabids</taxon>
        <taxon>Malpighiales</taxon>
        <taxon>Salicaceae</taxon>
        <taxon>Saliceae</taxon>
        <taxon>Salix</taxon>
    </lineage>
</organism>
<dbReference type="AlphaFoldDB" id="A0A835JK49"/>
<dbReference type="NCBIfam" id="TIGR01615">
    <property type="entry name" value="A_thal_3542"/>
    <property type="match status" value="1"/>
</dbReference>
<dbReference type="OrthoDB" id="691424at2759"/>
<reference evidence="2 3" key="1">
    <citation type="submission" date="2020-10" db="EMBL/GenBank/DDBJ databases">
        <title>Plant Genome Project.</title>
        <authorList>
            <person name="Zhang R.-G."/>
        </authorList>
    </citation>
    <scope>NUCLEOTIDE SEQUENCE [LARGE SCALE GENOMIC DNA]</scope>
    <source>
        <strain evidence="2">FAFU-HL-1</strain>
        <tissue evidence="2">Leaf</tissue>
    </source>
</reference>
<gene>
    <name evidence="2" type="ORF">SADUNF_Sadunf13G0101800</name>
</gene>
<comment type="caution">
    <text evidence="2">The sequence shown here is derived from an EMBL/GenBank/DDBJ whole genome shotgun (WGS) entry which is preliminary data.</text>
</comment>